<dbReference type="InterPro" id="IPR013663">
    <property type="entry name" value="Helicase_SWF/SNF/SWI_bac"/>
</dbReference>
<dbReference type="Gene3D" id="3.40.50.300">
    <property type="entry name" value="P-loop containing nucleotide triphosphate hydrolases"/>
    <property type="match status" value="1"/>
</dbReference>
<dbReference type="CDD" id="cd18012">
    <property type="entry name" value="DEXQc_arch_SWI2_SNF2"/>
    <property type="match status" value="1"/>
</dbReference>
<dbReference type="SMART" id="SM00490">
    <property type="entry name" value="HELICc"/>
    <property type="match status" value="1"/>
</dbReference>
<dbReference type="FunFam" id="3.40.50.300:FF:000533">
    <property type="entry name" value="Helicase, Snf2 family"/>
    <property type="match status" value="1"/>
</dbReference>
<dbReference type="PROSITE" id="PS50966">
    <property type="entry name" value="ZF_SWIM"/>
    <property type="match status" value="1"/>
</dbReference>
<keyword evidence="2" id="KW-0862">Zinc</keyword>
<evidence type="ECO:0000313" key="6">
    <source>
        <dbReference type="EMBL" id="TLS37229.1"/>
    </source>
</evidence>
<evidence type="ECO:0000259" key="5">
    <source>
        <dbReference type="PROSITE" id="PS51194"/>
    </source>
</evidence>
<dbReference type="InterPro" id="IPR049730">
    <property type="entry name" value="SNF2/RAD54-like_C"/>
</dbReference>
<keyword evidence="6" id="KW-0347">Helicase</keyword>
<keyword evidence="7" id="KW-1185">Reference proteome</keyword>
<feature type="domain" description="Helicase ATP-binding" evidence="4">
    <location>
        <begin position="631"/>
        <end position="793"/>
    </location>
</feature>
<dbReference type="InterPro" id="IPR014001">
    <property type="entry name" value="Helicase_ATP-bd"/>
</dbReference>
<gene>
    <name evidence="6" type="ORF">FCL54_11940</name>
</gene>
<accession>A0A5R9F406</accession>
<dbReference type="Pfam" id="PF00176">
    <property type="entry name" value="SNF2-rel_dom"/>
    <property type="match status" value="1"/>
</dbReference>
<comment type="caution">
    <text evidence="6">The sequence shown here is derived from an EMBL/GenBank/DDBJ whole genome shotgun (WGS) entry which is preliminary data.</text>
</comment>
<dbReference type="PROSITE" id="PS51194">
    <property type="entry name" value="HELICASE_CTER"/>
    <property type="match status" value="1"/>
</dbReference>
<proteinExistence type="predicted"/>
<dbReference type="InterPro" id="IPR007527">
    <property type="entry name" value="Znf_SWIM"/>
</dbReference>
<dbReference type="AlphaFoldDB" id="A0A5R9F406"/>
<dbReference type="SUPFAM" id="SSF52540">
    <property type="entry name" value="P-loop containing nucleoside triphosphate hydrolases"/>
    <property type="match status" value="2"/>
</dbReference>
<dbReference type="GO" id="GO:0004386">
    <property type="term" value="F:helicase activity"/>
    <property type="evidence" value="ECO:0007669"/>
    <property type="project" value="UniProtKB-KW"/>
</dbReference>
<keyword evidence="6" id="KW-0547">Nucleotide-binding</keyword>
<keyword evidence="6" id="KW-0067">ATP-binding</keyword>
<dbReference type="InterPro" id="IPR027417">
    <property type="entry name" value="P-loop_NTPase"/>
</dbReference>
<feature type="domain" description="Helicase C-terminal" evidence="5">
    <location>
        <begin position="903"/>
        <end position="1060"/>
    </location>
</feature>
<evidence type="ECO:0000259" key="3">
    <source>
        <dbReference type="PROSITE" id="PS50966"/>
    </source>
</evidence>
<evidence type="ECO:0000256" key="1">
    <source>
        <dbReference type="ARBA" id="ARBA00022801"/>
    </source>
</evidence>
<feature type="domain" description="SWIM-type" evidence="3">
    <location>
        <begin position="55"/>
        <end position="92"/>
    </location>
</feature>
<dbReference type="CDD" id="cd18793">
    <property type="entry name" value="SF2_C_SNF"/>
    <property type="match status" value="1"/>
</dbReference>
<name>A0A5R9F406_9BACL</name>
<dbReference type="Pfam" id="PF08455">
    <property type="entry name" value="SNF2_assoc"/>
    <property type="match status" value="1"/>
</dbReference>
<reference evidence="6 7" key="1">
    <citation type="submission" date="2019-04" db="EMBL/GenBank/DDBJ databases">
        <title>Bacillus caeni sp. nov., a bacterium isolated from mangrove sediment.</title>
        <authorList>
            <person name="Huang H."/>
            <person name="Mo K."/>
            <person name="Hu Y."/>
        </authorList>
    </citation>
    <scope>NUCLEOTIDE SEQUENCE [LARGE SCALE GENOMIC DNA]</scope>
    <source>
        <strain evidence="6 7">HB172195</strain>
    </source>
</reference>
<dbReference type="InterPro" id="IPR038718">
    <property type="entry name" value="SNF2-like_sf"/>
</dbReference>
<dbReference type="InterPro" id="IPR000330">
    <property type="entry name" value="SNF2_N"/>
</dbReference>
<keyword evidence="2" id="KW-0479">Metal-binding</keyword>
<dbReference type="EMBL" id="SWLG01000007">
    <property type="protein sequence ID" value="TLS37229.1"/>
    <property type="molecule type" value="Genomic_DNA"/>
</dbReference>
<dbReference type="GO" id="GO:0008270">
    <property type="term" value="F:zinc ion binding"/>
    <property type="evidence" value="ECO:0007669"/>
    <property type="project" value="UniProtKB-KW"/>
</dbReference>
<protein>
    <submittedName>
        <fullName evidence="6">Helicase SNF2</fullName>
    </submittedName>
</protein>
<sequence>MQIRNFSFTKENIKDLFPNLVYRRGLSYYQEGRVGGLRLEDQNSWSAIVYGSDAYHVDIELLDHGVEVRCNCQAFESYGPCKHIAATMLNLSDRGDLDISSIKQVKDENPITAQFIETFSAYEQSVSEGRQNTYKAPLHIEYVCKGPATSGVSFDSVITLELRAGENRPYIIKNIGDFLESIKVNATYRITNNFTFDPTEHYLETEDKEIFDMLYEAYKNEQVYKDSFSLWARSTNARELVIPPLVAKNLFPLLKERPLSFELQGKQYTNVDFVNEELPFIFQLTEKDGVYEFDFDGLEDSAFFDLYGFLFYQGVLYNLSLEQKALLREFSPAMMKEEKLTVTQKQMEPFISTVLPGLERLGNIEISQEVSEKIIAPQLQTKIFVQADENRIEMNVEYHYGETVIHPFKNERSQADDTILQREADKEREIMQLIENAGMKFNGKQLYVNREEEIFDFLFYTLPELEEKAEVFVSGDTGSLIKENGFEPMTTVDLDVTGNWLDITFDFEGIDQNEVQNILTAVVEKKRYYRLPEGTFVSFETDEMEQLSKLMREFHLNREDVTKGKGRLPIYRGPQLEEMMNLQNPNAARLGKAFQRLVDELKNPAELNFELPEDLNAELRDYQKTGFKWLKSLAHYNLGGILADDMGLGKTLQSIAYILSEKQETKDHRPTLVVAPASLIYNWKNEFEKFAPVLDVQVIAGTPSERVELLWNAQSADVWITSYPLIRQDIDSYVDTEFNTLILDEAQAVKNPNAKTTKAARKINAHKRFALSGTPIENSIGELWSLMQIILPGFFPSQAEFRGFSQEKIAQMVNPFILRRVKKDVLKELPDKIETMHISELTKNQKELYLGYLQRIQQETVAAIQDEGFQKSRIKILAGLTRLRQLCCHPSLFVEDYKGKSGKLEQLMDLVQTARENGQRLLVFSQFASMLRIIRDRFEEEGLNCFYLDGQTPSQDRVEMVERFNEGEKDIFLVSLKAGGTGLNLTGADTVILYDLWWNPAVEEQAAGRAHRIGQKKVVQVMRLIAKGTIEEKIYDMQQKKKELIEAVIKPGETMLSSLSEDEIRSLLSI</sequence>
<dbReference type="SMART" id="SM00487">
    <property type="entry name" value="DEXDc"/>
    <property type="match status" value="1"/>
</dbReference>
<dbReference type="PANTHER" id="PTHR10799">
    <property type="entry name" value="SNF2/RAD54 HELICASE FAMILY"/>
    <property type="match status" value="1"/>
</dbReference>
<dbReference type="Pfam" id="PF04434">
    <property type="entry name" value="SWIM"/>
    <property type="match status" value="1"/>
</dbReference>
<dbReference type="InterPro" id="IPR001650">
    <property type="entry name" value="Helicase_C-like"/>
</dbReference>
<dbReference type="Gene3D" id="3.40.50.10810">
    <property type="entry name" value="Tandem AAA-ATPase domain"/>
    <property type="match status" value="1"/>
</dbReference>
<dbReference type="Proteomes" id="UP000308230">
    <property type="component" value="Unassembled WGS sequence"/>
</dbReference>
<dbReference type="GO" id="GO:0016787">
    <property type="term" value="F:hydrolase activity"/>
    <property type="evidence" value="ECO:0007669"/>
    <property type="project" value="UniProtKB-KW"/>
</dbReference>
<dbReference type="Pfam" id="PF00271">
    <property type="entry name" value="Helicase_C"/>
    <property type="match status" value="1"/>
</dbReference>
<organism evidence="6 7">
    <name type="scientific">Exobacillus caeni</name>
    <dbReference type="NCBI Taxonomy" id="2574798"/>
    <lineage>
        <taxon>Bacteria</taxon>
        <taxon>Bacillati</taxon>
        <taxon>Bacillota</taxon>
        <taxon>Bacilli</taxon>
        <taxon>Bacillales</taxon>
        <taxon>Guptibacillaceae</taxon>
        <taxon>Exobacillus</taxon>
    </lineage>
</organism>
<evidence type="ECO:0000256" key="2">
    <source>
        <dbReference type="PROSITE-ProRule" id="PRU00325"/>
    </source>
</evidence>
<dbReference type="OrthoDB" id="9760715at2"/>
<evidence type="ECO:0000313" key="7">
    <source>
        <dbReference type="Proteomes" id="UP000308230"/>
    </source>
</evidence>
<dbReference type="PROSITE" id="PS51192">
    <property type="entry name" value="HELICASE_ATP_BIND_1"/>
    <property type="match status" value="1"/>
</dbReference>
<keyword evidence="1" id="KW-0378">Hydrolase</keyword>
<evidence type="ECO:0000259" key="4">
    <source>
        <dbReference type="PROSITE" id="PS51192"/>
    </source>
</evidence>
<keyword evidence="2" id="KW-0863">Zinc-finger</keyword>
<dbReference type="GO" id="GO:0005524">
    <property type="term" value="F:ATP binding"/>
    <property type="evidence" value="ECO:0007669"/>
    <property type="project" value="InterPro"/>
</dbReference>